<dbReference type="OrthoDB" id="678085at2759"/>
<dbReference type="EMBL" id="JAAIUW010000009">
    <property type="protein sequence ID" value="KAF7815758.1"/>
    <property type="molecule type" value="Genomic_DNA"/>
</dbReference>
<evidence type="ECO:0000256" key="2">
    <source>
        <dbReference type="ARBA" id="ARBA00022763"/>
    </source>
</evidence>
<feature type="region of interest" description="Disordered" evidence="6">
    <location>
        <begin position="337"/>
        <end position="360"/>
    </location>
</feature>
<feature type="region of interest" description="Disordered" evidence="6">
    <location>
        <begin position="53"/>
        <end position="85"/>
    </location>
</feature>
<reference evidence="8" key="1">
    <citation type="submission" date="2020-09" db="EMBL/GenBank/DDBJ databases">
        <title>Genome-Enabled Discovery of Anthraquinone Biosynthesis in Senna tora.</title>
        <authorList>
            <person name="Kang S.-H."/>
            <person name="Pandey R.P."/>
            <person name="Lee C.-M."/>
            <person name="Sim J.-S."/>
            <person name="Jeong J.-T."/>
            <person name="Choi B.-S."/>
            <person name="Jung M."/>
            <person name="Ginzburg D."/>
            <person name="Zhao K."/>
            <person name="Won S.Y."/>
            <person name="Oh T.-J."/>
            <person name="Yu Y."/>
            <person name="Kim N.-H."/>
            <person name="Lee O.R."/>
            <person name="Lee T.-H."/>
            <person name="Bashyal P."/>
            <person name="Kim T.-S."/>
            <person name="Lee W.-H."/>
            <person name="Kawkins C."/>
            <person name="Kim C.-K."/>
            <person name="Kim J.S."/>
            <person name="Ahn B.O."/>
            <person name="Rhee S.Y."/>
            <person name="Sohng J.K."/>
        </authorList>
    </citation>
    <scope>NUCLEOTIDE SEQUENCE</scope>
    <source>
        <tissue evidence="8">Leaf</tissue>
    </source>
</reference>
<name>A0A834T630_9FABA</name>
<feature type="domain" description="UBZ4-type" evidence="7">
    <location>
        <begin position="229"/>
        <end position="254"/>
    </location>
</feature>
<evidence type="ECO:0000313" key="9">
    <source>
        <dbReference type="Proteomes" id="UP000634136"/>
    </source>
</evidence>
<feature type="compositionally biased region" description="Basic residues" evidence="6">
    <location>
        <begin position="337"/>
        <end position="356"/>
    </location>
</feature>
<dbReference type="InterPro" id="IPR006642">
    <property type="entry name" value="Rad18_UBZ4"/>
</dbReference>
<evidence type="ECO:0000256" key="3">
    <source>
        <dbReference type="ARBA" id="ARBA00022771"/>
    </source>
</evidence>
<sequence>MAVAFDGFSIRDYTSKMRSIDVFKCWPFRTDDEVSREDVESWLPPMAVPKSRCCSNQLEASRSDRDDDGKPSDVEISRSESDQSVKSEERLEMVCPVCRVFNAATLTAVNAHIDGCLAQTMREERRQMRIMSLKSKSKAPKKRSIAEIFEVQEQLDEEEEQPKIETMLKFWPFGDDNPDEVSITVTKFKWWSRRLEAMRSNKVDGEISGNDAERVKSNEPAVAEEEKLEMVCPVCRDFNASTVTAVNAHIDGCLAQAMREERRQMKMHLKPKPKAPKKRSIAEILTVAPQIKARNSEVVEADKEEEEEEEENRKEKYDYGGGYSSGIDAFAKVSTIKSKKSTAKRKKKRMKKPKRKSKEENYKVVESLNNGKKIMMNKKKKNSQLIAKKLLMPWNYRSPISMLLFLHKITAEKAGGTEASLRVKVGKTENTKEDAYKYKVQTPLNSGRKLRGQIGNEIVAHDDIDTTAHKKKSSLRSLCVEKKQKVKNSDSAGKQQKAVTPACGIVRNHLKHVSGRTSSNSNIQDGTGTEESYHDVQVMTSDRHVKFSGEDDILDQKSRNSSDKIKFNLSSDSLATSLGKKSSGSEEADNLEVNKSDGNIAISIHKKKEVSPIIEDEQFSCTPKQVAVQHLPRACTNQEKSKHLVEKSESLTKEAPCDSNNLHLFERGNMTTVNYSPYGGTPRTLSTPQPGQISSINTQMCDSGAFSSTVKFVDHWKDPSYQIAAVNSNASTRTFLEPSSSYSASHNEAHHKRPQLASQFYGGYDNNGQSLGDRPFSHMFSAGMVDNSFAHPGWGKGSVRNNCTDESVFSLPLNSHGELINFNSSGKVAVNQLQTSGTSRVTSSGLPLNNIVCQSSDDCLSINERSFVQKTLGKDREDSLPHYPARLGVTELQSSERSEIHWSNSDSSSTSNLYARPLDSELNLTRNSFIEQNQHNQVQKMKENQMVYLKESSDRISPSYSQPTMRLMGKDVPISRSNKEMEQFVEDAWADEDSRRRHCSKQNLVSGSPSQTSTENVLQSVKIQSNQASRSNYVSQNGNLGVSRNASSYFFPNTQASSSCAVSNRAPNDLPKQFISGSKPLGLGQQFQGATNPCNFTQPAYGFSFFNPSVEEHPQTSWFQRSYRSMPPWLLSTTHENLSRTPSQQFSGMNSRSFPHNKWGGNFTAPSVNHPAEVVYPNPLTSHCEMKTPLCPASIVRPPHVPVTQRSIITFADRVKLDAEDNRCRNPRKRPAANLEDSTTTPIKLLNIEVQDSPMQWNTRAVELDPRGDSARSKYFRPNEAQSIHHRGYPGIECFKPDGMISSGPIRLSPGAKHILKPLQNTEQDNSRPIHSSIPIAATSDHGAGQSRIVHAQLLPGTLYMASGS</sequence>
<evidence type="ECO:0000259" key="7">
    <source>
        <dbReference type="SMART" id="SM00734"/>
    </source>
</evidence>
<dbReference type="GO" id="GO:0008270">
    <property type="term" value="F:zinc ion binding"/>
    <property type="evidence" value="ECO:0007669"/>
    <property type="project" value="UniProtKB-KW"/>
</dbReference>
<dbReference type="SMART" id="SM00734">
    <property type="entry name" value="ZnF_Rad18"/>
    <property type="match status" value="2"/>
</dbReference>
<dbReference type="PANTHER" id="PTHR36892">
    <property type="entry name" value="OS01G0201800 PROTEIN"/>
    <property type="match status" value="1"/>
</dbReference>
<evidence type="ECO:0000256" key="5">
    <source>
        <dbReference type="ARBA" id="ARBA00023204"/>
    </source>
</evidence>
<keyword evidence="2" id="KW-0227">DNA damage</keyword>
<accession>A0A834T630</accession>
<feature type="compositionally biased region" description="Basic and acidic residues" evidence="6">
    <location>
        <begin position="61"/>
        <end position="85"/>
    </location>
</feature>
<keyword evidence="5" id="KW-0234">DNA repair</keyword>
<organism evidence="8 9">
    <name type="scientific">Senna tora</name>
    <dbReference type="NCBI Taxonomy" id="362788"/>
    <lineage>
        <taxon>Eukaryota</taxon>
        <taxon>Viridiplantae</taxon>
        <taxon>Streptophyta</taxon>
        <taxon>Embryophyta</taxon>
        <taxon>Tracheophyta</taxon>
        <taxon>Spermatophyta</taxon>
        <taxon>Magnoliopsida</taxon>
        <taxon>eudicotyledons</taxon>
        <taxon>Gunneridae</taxon>
        <taxon>Pentapetalae</taxon>
        <taxon>rosids</taxon>
        <taxon>fabids</taxon>
        <taxon>Fabales</taxon>
        <taxon>Fabaceae</taxon>
        <taxon>Caesalpinioideae</taxon>
        <taxon>Cassia clade</taxon>
        <taxon>Senna</taxon>
    </lineage>
</organism>
<dbReference type="PANTHER" id="PTHR36892:SF1">
    <property type="entry name" value="OS05G0518200 PROTEIN"/>
    <property type="match status" value="1"/>
</dbReference>
<feature type="compositionally biased region" description="Polar residues" evidence="6">
    <location>
        <begin position="515"/>
        <end position="530"/>
    </location>
</feature>
<protein>
    <recommendedName>
        <fullName evidence="7">UBZ4-type domain-containing protein</fullName>
    </recommendedName>
</protein>
<evidence type="ECO:0000256" key="6">
    <source>
        <dbReference type="SAM" id="MobiDB-lite"/>
    </source>
</evidence>
<feature type="domain" description="UBZ4-type" evidence="7">
    <location>
        <begin position="92"/>
        <end position="117"/>
    </location>
</feature>
<keyword evidence="9" id="KW-1185">Reference proteome</keyword>
<gene>
    <name evidence="8" type="ORF">G2W53_029727</name>
</gene>
<keyword evidence="4" id="KW-0862">Zinc</keyword>
<feature type="region of interest" description="Disordered" evidence="6">
    <location>
        <begin position="510"/>
        <end position="535"/>
    </location>
</feature>
<dbReference type="GO" id="GO:0003677">
    <property type="term" value="F:DNA binding"/>
    <property type="evidence" value="ECO:0007669"/>
    <property type="project" value="InterPro"/>
</dbReference>
<evidence type="ECO:0000256" key="1">
    <source>
        <dbReference type="ARBA" id="ARBA00022723"/>
    </source>
</evidence>
<comment type="caution">
    <text evidence="8">The sequence shown here is derived from an EMBL/GenBank/DDBJ whole genome shotgun (WGS) entry which is preliminary data.</text>
</comment>
<dbReference type="GO" id="GO:0006281">
    <property type="term" value="P:DNA repair"/>
    <property type="evidence" value="ECO:0007669"/>
    <property type="project" value="UniProtKB-KW"/>
</dbReference>
<keyword evidence="1" id="KW-0479">Metal-binding</keyword>
<keyword evidence="3" id="KW-0863">Zinc-finger</keyword>
<proteinExistence type="predicted"/>
<evidence type="ECO:0000313" key="8">
    <source>
        <dbReference type="EMBL" id="KAF7815758.1"/>
    </source>
</evidence>
<dbReference type="Proteomes" id="UP000634136">
    <property type="component" value="Unassembled WGS sequence"/>
</dbReference>
<feature type="region of interest" description="Disordered" evidence="6">
    <location>
        <begin position="295"/>
        <end position="317"/>
    </location>
</feature>
<evidence type="ECO:0000256" key="4">
    <source>
        <dbReference type="ARBA" id="ARBA00022833"/>
    </source>
</evidence>